<protein>
    <recommendedName>
        <fullName evidence="3">Secreted protein</fullName>
    </recommendedName>
</protein>
<sequence length="155" mass="16717">MADAIGVFVAAIALAVSVWSVFHLARQTRAAAEQAKISNAVAAVSANDMALRALREVHLLLLERPGSRAYFYAGKPLPEQPGHQDECDAITTIAELLADVMSSGLVVHEKVPDSTSAQPWTDYCRHTLASSPVMCDLLRAHPAWWPPLARLLPPG</sequence>
<evidence type="ECO:0000313" key="1">
    <source>
        <dbReference type="EMBL" id="MDT0393808.1"/>
    </source>
</evidence>
<gene>
    <name evidence="1" type="ORF">RM705_03675</name>
</gene>
<dbReference type="RefSeq" id="WP_311641269.1">
    <property type="nucleotide sequence ID" value="NZ_JAVRFA010000003.1"/>
</dbReference>
<reference evidence="2" key="1">
    <citation type="submission" date="2023-07" db="EMBL/GenBank/DDBJ databases">
        <title>30 novel species of actinomycetes from the DSMZ collection.</title>
        <authorList>
            <person name="Nouioui I."/>
        </authorList>
    </citation>
    <scope>NUCLEOTIDE SEQUENCE [LARGE SCALE GENOMIC DNA]</scope>
    <source>
        <strain evidence="2">DSM 41636</strain>
    </source>
</reference>
<organism evidence="1 2">
    <name type="scientific">Streptomyces edwardsiae</name>
    <dbReference type="NCBI Taxonomy" id="3075527"/>
    <lineage>
        <taxon>Bacteria</taxon>
        <taxon>Bacillati</taxon>
        <taxon>Actinomycetota</taxon>
        <taxon>Actinomycetes</taxon>
        <taxon>Kitasatosporales</taxon>
        <taxon>Streptomycetaceae</taxon>
        <taxon>Streptomyces</taxon>
    </lineage>
</organism>
<evidence type="ECO:0000313" key="2">
    <source>
        <dbReference type="Proteomes" id="UP001183881"/>
    </source>
</evidence>
<accession>A0ABU2PNS1</accession>
<dbReference type="EMBL" id="JAVRFA010000003">
    <property type="protein sequence ID" value="MDT0393808.1"/>
    <property type="molecule type" value="Genomic_DNA"/>
</dbReference>
<proteinExistence type="predicted"/>
<name>A0ABU2PNS1_9ACTN</name>
<evidence type="ECO:0008006" key="3">
    <source>
        <dbReference type="Google" id="ProtNLM"/>
    </source>
</evidence>
<comment type="caution">
    <text evidence="1">The sequence shown here is derived from an EMBL/GenBank/DDBJ whole genome shotgun (WGS) entry which is preliminary data.</text>
</comment>
<dbReference type="Proteomes" id="UP001183881">
    <property type="component" value="Unassembled WGS sequence"/>
</dbReference>
<keyword evidence="2" id="KW-1185">Reference proteome</keyword>